<comment type="similarity">
    <text evidence="1">Belongs to the short-chain dehydrogenases/reductases (SDR) family.</text>
</comment>
<keyword evidence="3" id="KW-1185">Reference proteome</keyword>
<dbReference type="PRINTS" id="PR00081">
    <property type="entry name" value="GDHRDH"/>
</dbReference>
<dbReference type="EMBL" id="BAZW01000049">
    <property type="protein sequence ID" value="GAO31467.1"/>
    <property type="molecule type" value="Genomic_DNA"/>
</dbReference>
<proteinExistence type="inferred from homology"/>
<dbReference type="STRING" id="1236989.JCM15548_13831"/>
<dbReference type="AlphaFoldDB" id="A0A0E9M0Y8"/>
<dbReference type="InterPro" id="IPR036291">
    <property type="entry name" value="NAD(P)-bd_dom_sf"/>
</dbReference>
<organism evidence="2 3">
    <name type="scientific">Geofilum rubicundum JCM 15548</name>
    <dbReference type="NCBI Taxonomy" id="1236989"/>
    <lineage>
        <taxon>Bacteria</taxon>
        <taxon>Pseudomonadati</taxon>
        <taxon>Bacteroidota</taxon>
        <taxon>Bacteroidia</taxon>
        <taxon>Marinilabiliales</taxon>
        <taxon>Marinilabiliaceae</taxon>
        <taxon>Geofilum</taxon>
    </lineage>
</organism>
<evidence type="ECO:0000313" key="3">
    <source>
        <dbReference type="Proteomes" id="UP000032900"/>
    </source>
</evidence>
<dbReference type="SUPFAM" id="SSF51735">
    <property type="entry name" value="NAD(P)-binding Rossmann-fold domains"/>
    <property type="match status" value="1"/>
</dbReference>
<dbReference type="Gene3D" id="3.40.50.720">
    <property type="entry name" value="NAD(P)-binding Rossmann-like Domain"/>
    <property type="match status" value="1"/>
</dbReference>
<comment type="caution">
    <text evidence="2">The sequence shown here is derived from an EMBL/GenBank/DDBJ whole genome shotgun (WGS) entry which is preliminary data.</text>
</comment>
<reference evidence="2 3" key="1">
    <citation type="journal article" date="2015" name="Microbes Environ.">
        <title>Distribution and evolution of nitrogen fixation genes in the phylum bacteroidetes.</title>
        <authorList>
            <person name="Inoue J."/>
            <person name="Oshima K."/>
            <person name="Suda W."/>
            <person name="Sakamoto M."/>
            <person name="Iino T."/>
            <person name="Noda S."/>
            <person name="Hongoh Y."/>
            <person name="Hattori M."/>
            <person name="Ohkuma M."/>
        </authorList>
    </citation>
    <scope>NUCLEOTIDE SEQUENCE [LARGE SCALE GENOMIC DNA]</scope>
    <source>
        <strain evidence="2">JCM 15548</strain>
    </source>
</reference>
<protein>
    <submittedName>
        <fullName evidence="2">3-oxoacyl-[acyl-carrier protein] reductase</fullName>
    </submittedName>
</protein>
<dbReference type="Proteomes" id="UP000032900">
    <property type="component" value="Unassembled WGS sequence"/>
</dbReference>
<dbReference type="PANTHER" id="PTHR42879">
    <property type="entry name" value="3-OXOACYL-(ACYL-CARRIER-PROTEIN) REDUCTASE"/>
    <property type="match status" value="1"/>
</dbReference>
<evidence type="ECO:0000256" key="1">
    <source>
        <dbReference type="ARBA" id="ARBA00006484"/>
    </source>
</evidence>
<dbReference type="PANTHER" id="PTHR42879:SF6">
    <property type="entry name" value="NADPH-DEPENDENT REDUCTASE BACG"/>
    <property type="match status" value="1"/>
</dbReference>
<dbReference type="InterPro" id="IPR002347">
    <property type="entry name" value="SDR_fam"/>
</dbReference>
<gene>
    <name evidence="2" type="ORF">JCM15548_13831</name>
</gene>
<sequence length="172" mass="19005">MKTMSQSKTYLITGASSGLGHAVAQRILLNNEKVFLVARRADELEALQDAYPSLVRYRTGDLTDSAFIDELVTELPHPLAGAFINAGGPPAGRLEELSMADWDAAYQLVIRWKVQLTQQLLPMFKENQYGRLLFSESTSVTRPVENLGLSNSLRMAMVGYVKTLVQEQANSA</sequence>
<accession>A0A0E9M0Y8</accession>
<name>A0A0E9M0Y8_9BACT</name>
<evidence type="ECO:0000313" key="2">
    <source>
        <dbReference type="EMBL" id="GAO31467.1"/>
    </source>
</evidence>
<dbReference type="OrthoDB" id="822355at2"/>
<dbReference type="Pfam" id="PF00106">
    <property type="entry name" value="adh_short"/>
    <property type="match status" value="1"/>
</dbReference>
<dbReference type="InterPro" id="IPR050259">
    <property type="entry name" value="SDR"/>
</dbReference>